<name>A0ABZ3IQ37_9FIRM</name>
<dbReference type="Proteomes" id="UP000216752">
    <property type="component" value="Chromosome"/>
</dbReference>
<organism evidence="2 3">
    <name type="scientific">Sporomusa silvacetica DSM 10669</name>
    <dbReference type="NCBI Taxonomy" id="1123289"/>
    <lineage>
        <taxon>Bacteria</taxon>
        <taxon>Bacillati</taxon>
        <taxon>Bacillota</taxon>
        <taxon>Negativicutes</taxon>
        <taxon>Selenomonadales</taxon>
        <taxon>Sporomusaceae</taxon>
        <taxon>Sporomusa</taxon>
    </lineage>
</organism>
<accession>A0ABZ3IQ37</accession>
<reference evidence="2" key="1">
    <citation type="submission" date="2024-05" db="EMBL/GenBank/DDBJ databases">
        <title>Isolation and characterization of Sporomusa carbonis sp. nov., a carboxydotrophic hydrogenogen in the genus of Sporomusa isolated from a charcoal burning pile.</title>
        <authorList>
            <person name="Boeer T."/>
            <person name="Rosenbaum F."/>
            <person name="Eysell L."/>
            <person name="Mueller V."/>
            <person name="Daniel R."/>
            <person name="Poehlein A."/>
        </authorList>
    </citation>
    <scope>NUCLEOTIDE SEQUENCE [LARGE SCALE GENOMIC DNA]</scope>
    <source>
        <strain evidence="2">DSM 10669</strain>
    </source>
</reference>
<gene>
    <name evidence="2" type="ORF">SPSIL_039140</name>
</gene>
<proteinExistence type="predicted"/>
<dbReference type="EMBL" id="CP155573">
    <property type="protein sequence ID" value="XFO67695.1"/>
    <property type="molecule type" value="Genomic_DNA"/>
</dbReference>
<keyword evidence="1" id="KW-0732">Signal</keyword>
<feature type="chain" id="PRO_5045192081" evidence="1">
    <location>
        <begin position="23"/>
        <end position="129"/>
    </location>
</feature>
<protein>
    <submittedName>
        <fullName evidence="2">Uncharacterized protein</fullName>
    </submittedName>
</protein>
<sequence length="129" mass="14325">MKKTIAGIVLVLMIFLASTCFAMPSYSVVKLDDITYEIVTCKTNAGLTIIQATEHPDSWNLSFIPRGINGRFADYNYFVDNGTLYLRNVAGVKLPESAEYIGPVSSLEDALEQAAAHWMNNCFRMIPLP</sequence>
<evidence type="ECO:0000313" key="3">
    <source>
        <dbReference type="Proteomes" id="UP000216752"/>
    </source>
</evidence>
<feature type="signal peptide" evidence="1">
    <location>
        <begin position="1"/>
        <end position="22"/>
    </location>
</feature>
<evidence type="ECO:0000313" key="2">
    <source>
        <dbReference type="EMBL" id="XFO67695.1"/>
    </source>
</evidence>
<keyword evidence="3" id="KW-1185">Reference proteome</keyword>
<dbReference type="RefSeq" id="WP_094607336.1">
    <property type="nucleotide sequence ID" value="NZ_CP155573.1"/>
</dbReference>
<evidence type="ECO:0000256" key="1">
    <source>
        <dbReference type="SAM" id="SignalP"/>
    </source>
</evidence>